<organism evidence="9 10">
    <name type="scientific">Clostridium cibarium</name>
    <dbReference type="NCBI Taxonomy" id="2762247"/>
    <lineage>
        <taxon>Bacteria</taxon>
        <taxon>Bacillati</taxon>
        <taxon>Bacillota</taxon>
        <taxon>Clostridia</taxon>
        <taxon>Eubacteriales</taxon>
        <taxon>Clostridiaceae</taxon>
        <taxon>Clostridium</taxon>
    </lineage>
</organism>
<proteinExistence type="inferred from homology"/>
<keyword evidence="5 7" id="KW-1133">Transmembrane helix</keyword>
<evidence type="ECO:0000256" key="7">
    <source>
        <dbReference type="SAM" id="Phobius"/>
    </source>
</evidence>
<comment type="similarity">
    <text evidence="2">Belongs to the major facilitator superfamily.</text>
</comment>
<feature type="transmembrane region" description="Helical" evidence="7">
    <location>
        <begin position="69"/>
        <end position="90"/>
    </location>
</feature>
<evidence type="ECO:0000256" key="4">
    <source>
        <dbReference type="ARBA" id="ARBA00022692"/>
    </source>
</evidence>
<comment type="subcellular location">
    <subcellularLocation>
        <location evidence="1">Cell membrane</location>
        <topology evidence="1">Multi-pass membrane protein</topology>
    </subcellularLocation>
</comment>
<dbReference type="InterPro" id="IPR051788">
    <property type="entry name" value="MFS_Transporter"/>
</dbReference>
<dbReference type="Gene3D" id="1.20.1250.20">
    <property type="entry name" value="MFS general substrate transporter like domains"/>
    <property type="match status" value="2"/>
</dbReference>
<feature type="transmembrane region" description="Helical" evidence="7">
    <location>
        <begin position="96"/>
        <end position="120"/>
    </location>
</feature>
<keyword evidence="3" id="KW-0813">Transport</keyword>
<dbReference type="InterPro" id="IPR011701">
    <property type="entry name" value="MFS"/>
</dbReference>
<feature type="transmembrane region" description="Helical" evidence="7">
    <location>
        <begin position="367"/>
        <end position="387"/>
    </location>
</feature>
<feature type="transmembrane region" description="Helical" evidence="7">
    <location>
        <begin position="44"/>
        <end position="62"/>
    </location>
</feature>
<dbReference type="InterPro" id="IPR036259">
    <property type="entry name" value="MFS_trans_sf"/>
</dbReference>
<feature type="transmembrane region" description="Helical" evidence="7">
    <location>
        <begin position="243"/>
        <end position="267"/>
    </location>
</feature>
<dbReference type="SUPFAM" id="SSF103473">
    <property type="entry name" value="MFS general substrate transporter"/>
    <property type="match status" value="1"/>
</dbReference>
<evidence type="ECO:0000313" key="9">
    <source>
        <dbReference type="EMBL" id="MBD7910633.1"/>
    </source>
</evidence>
<evidence type="ECO:0000259" key="8">
    <source>
        <dbReference type="PROSITE" id="PS50850"/>
    </source>
</evidence>
<evidence type="ECO:0000256" key="5">
    <source>
        <dbReference type="ARBA" id="ARBA00022989"/>
    </source>
</evidence>
<dbReference type="PANTHER" id="PTHR23514">
    <property type="entry name" value="BYPASS OF STOP CODON PROTEIN 6"/>
    <property type="match status" value="1"/>
</dbReference>
<protein>
    <submittedName>
        <fullName evidence="9">MFS transporter</fullName>
    </submittedName>
</protein>
<comment type="caution">
    <text evidence="9">The sequence shown here is derived from an EMBL/GenBank/DDBJ whole genome shotgun (WGS) entry which is preliminary data.</text>
</comment>
<feature type="transmembrane region" description="Helical" evidence="7">
    <location>
        <begin position="206"/>
        <end position="223"/>
    </location>
</feature>
<evidence type="ECO:0000256" key="3">
    <source>
        <dbReference type="ARBA" id="ARBA00022448"/>
    </source>
</evidence>
<sequence>MIKNKKNILIIIIYLAFISLGIPDGVLGVAWPSIRIDMNLPLESIGILTTLLLCNSFISSIMNGRLLKIFGTGGIVFFSCLLTGLSLLGYSFSSNFVWLIICTIPLGLGQGAVDSTLNYYVARNYTSRHMNWLHCFWGIGATLGPFIMTYSITNINTWQIGYIIISGIQLSISILLLISDLLGLWKIEPRTLNQEKEQEEKLKVKGLFSKDVQFLAVILFFLYTGMELSMGTWLNSVLIESRYISIELAGISVTIYYSSIMVGRLISGTIVNKVGNGKMITIGLVMAILGLLFIIFTYSYTCNVIGVIMFGMGLSPVYPCLMHETPIRFSKDVAEKLIGYQVGAACLGGSIISSGIGLLLSKYSLELLFIVLLVILIMFIIINKIICYRFQLLNNDRQ</sequence>
<feature type="domain" description="Major facilitator superfamily (MFS) profile" evidence="8">
    <location>
        <begin position="9"/>
        <end position="391"/>
    </location>
</feature>
<dbReference type="PANTHER" id="PTHR23514:SF3">
    <property type="entry name" value="BYPASS OF STOP CODON PROTEIN 6"/>
    <property type="match status" value="1"/>
</dbReference>
<dbReference type="InterPro" id="IPR020846">
    <property type="entry name" value="MFS_dom"/>
</dbReference>
<reference evidence="9 10" key="1">
    <citation type="submission" date="2020-08" db="EMBL/GenBank/DDBJ databases">
        <title>A Genomic Blueprint of the Chicken Gut Microbiome.</title>
        <authorList>
            <person name="Gilroy R."/>
            <person name="Ravi A."/>
            <person name="Getino M."/>
            <person name="Pursley I."/>
            <person name="Horton D.L."/>
            <person name="Alikhan N.-F."/>
            <person name="Baker D."/>
            <person name="Gharbi K."/>
            <person name="Hall N."/>
            <person name="Watson M."/>
            <person name="Adriaenssens E.M."/>
            <person name="Foster-Nyarko E."/>
            <person name="Jarju S."/>
            <person name="Secka A."/>
            <person name="Antonio M."/>
            <person name="Oren A."/>
            <person name="Chaudhuri R."/>
            <person name="La Ragione R.M."/>
            <person name="Hildebrand F."/>
            <person name="Pallen M.J."/>
        </authorList>
    </citation>
    <scope>NUCLEOTIDE SEQUENCE [LARGE SCALE GENOMIC DNA]</scope>
    <source>
        <strain evidence="9 10">Sa3CVN1</strain>
    </source>
</reference>
<dbReference type="EMBL" id="JACSRA010000005">
    <property type="protein sequence ID" value="MBD7910633.1"/>
    <property type="molecule type" value="Genomic_DNA"/>
</dbReference>
<evidence type="ECO:0000256" key="6">
    <source>
        <dbReference type="ARBA" id="ARBA00023136"/>
    </source>
</evidence>
<gene>
    <name evidence="9" type="ORF">H9661_04595</name>
</gene>
<dbReference type="Pfam" id="PF07690">
    <property type="entry name" value="MFS_1"/>
    <property type="match status" value="1"/>
</dbReference>
<dbReference type="Proteomes" id="UP000627781">
    <property type="component" value="Unassembled WGS sequence"/>
</dbReference>
<feature type="transmembrane region" description="Helical" evidence="7">
    <location>
        <begin position="279"/>
        <end position="298"/>
    </location>
</feature>
<dbReference type="PROSITE" id="PS50850">
    <property type="entry name" value="MFS"/>
    <property type="match status" value="1"/>
</dbReference>
<feature type="transmembrane region" description="Helical" evidence="7">
    <location>
        <begin position="159"/>
        <end position="185"/>
    </location>
</feature>
<keyword evidence="4 7" id="KW-0812">Transmembrane</keyword>
<name>A0ABR8PR38_9CLOT</name>
<feature type="transmembrane region" description="Helical" evidence="7">
    <location>
        <begin position="342"/>
        <end position="361"/>
    </location>
</feature>
<keyword evidence="10" id="KW-1185">Reference proteome</keyword>
<evidence type="ECO:0000256" key="1">
    <source>
        <dbReference type="ARBA" id="ARBA00004651"/>
    </source>
</evidence>
<feature type="transmembrane region" description="Helical" evidence="7">
    <location>
        <begin position="132"/>
        <end position="153"/>
    </location>
</feature>
<evidence type="ECO:0000313" key="10">
    <source>
        <dbReference type="Proteomes" id="UP000627781"/>
    </source>
</evidence>
<evidence type="ECO:0000256" key="2">
    <source>
        <dbReference type="ARBA" id="ARBA00008335"/>
    </source>
</evidence>
<accession>A0ABR8PR38</accession>
<keyword evidence="6 7" id="KW-0472">Membrane</keyword>
<dbReference type="RefSeq" id="WP_191767813.1">
    <property type="nucleotide sequence ID" value="NZ_JACSRA010000005.1"/>
</dbReference>